<evidence type="ECO:0000256" key="2">
    <source>
        <dbReference type="ARBA" id="ARBA00004604"/>
    </source>
</evidence>
<evidence type="ECO:0000256" key="5">
    <source>
        <dbReference type="ARBA" id="ARBA00015522"/>
    </source>
</evidence>
<accession>A0A420I5E2</accession>
<protein>
    <recommendedName>
        <fullName evidence="5">Nucleolar protein 16</fullName>
    </recommendedName>
</protein>
<dbReference type="GO" id="GO:1990904">
    <property type="term" value="C:ribonucleoprotein complex"/>
    <property type="evidence" value="ECO:0007669"/>
    <property type="project" value="UniProtKB-KW"/>
</dbReference>
<feature type="compositionally biased region" description="Basic and acidic residues" evidence="8">
    <location>
        <begin position="210"/>
        <end position="223"/>
    </location>
</feature>
<keyword evidence="6" id="KW-0539">Nucleus</keyword>
<evidence type="ECO:0000313" key="9">
    <source>
        <dbReference type="EMBL" id="RKF64910.1"/>
    </source>
</evidence>
<comment type="function">
    <text evidence="1">Involved in the biogenesis of the 60S ribosomal subunit.</text>
</comment>
<comment type="subunit">
    <text evidence="4">Component of the pre-66S ribosomal particle.</text>
</comment>
<dbReference type="PANTHER" id="PTHR13243">
    <property type="entry name" value="HSPC111 PROTEIN-RELATED"/>
    <property type="match status" value="1"/>
</dbReference>
<reference evidence="9 10" key="1">
    <citation type="journal article" date="2018" name="BMC Genomics">
        <title>Comparative genome analyses reveal sequence features reflecting distinct modes of host-adaptation between dicot and monocot powdery mildew.</title>
        <authorList>
            <person name="Wu Y."/>
            <person name="Ma X."/>
            <person name="Pan Z."/>
            <person name="Kale S.D."/>
            <person name="Song Y."/>
            <person name="King H."/>
            <person name="Zhang Q."/>
            <person name="Presley C."/>
            <person name="Deng X."/>
            <person name="Wei C.I."/>
            <person name="Xiao S."/>
        </authorList>
    </citation>
    <scope>NUCLEOTIDE SEQUENCE [LARGE SCALE GENOMIC DNA]</scope>
    <source>
        <strain evidence="9">UMSG2</strain>
    </source>
</reference>
<name>A0A420I5E2_9PEZI</name>
<dbReference type="Pfam" id="PF09420">
    <property type="entry name" value="Nop16"/>
    <property type="match status" value="1"/>
</dbReference>
<dbReference type="EMBL" id="MCFK01001522">
    <property type="protein sequence ID" value="RKF64910.1"/>
    <property type="molecule type" value="Genomic_DNA"/>
</dbReference>
<comment type="similarity">
    <text evidence="3">Belongs to the NOP16 family.</text>
</comment>
<evidence type="ECO:0000256" key="6">
    <source>
        <dbReference type="ARBA" id="ARBA00023242"/>
    </source>
</evidence>
<evidence type="ECO:0000256" key="4">
    <source>
        <dbReference type="ARBA" id="ARBA00011187"/>
    </source>
</evidence>
<organism evidence="9 10">
    <name type="scientific">Erysiphe neolycopersici</name>
    <dbReference type="NCBI Taxonomy" id="212602"/>
    <lineage>
        <taxon>Eukaryota</taxon>
        <taxon>Fungi</taxon>
        <taxon>Dikarya</taxon>
        <taxon>Ascomycota</taxon>
        <taxon>Pezizomycotina</taxon>
        <taxon>Leotiomycetes</taxon>
        <taxon>Erysiphales</taxon>
        <taxon>Erysiphaceae</taxon>
        <taxon>Erysiphe</taxon>
    </lineage>
</organism>
<dbReference type="OrthoDB" id="285729at2759"/>
<comment type="subcellular location">
    <subcellularLocation>
        <location evidence="2">Nucleus</location>
        <location evidence="2">Nucleolus</location>
    </subcellularLocation>
</comment>
<dbReference type="PANTHER" id="PTHR13243:SF1">
    <property type="entry name" value="NUCLEOLAR PROTEIN 16"/>
    <property type="match status" value="1"/>
</dbReference>
<evidence type="ECO:0000256" key="8">
    <source>
        <dbReference type="SAM" id="MobiDB-lite"/>
    </source>
</evidence>
<evidence type="ECO:0000256" key="3">
    <source>
        <dbReference type="ARBA" id="ARBA00008479"/>
    </source>
</evidence>
<dbReference type="GO" id="GO:0042273">
    <property type="term" value="P:ribosomal large subunit biogenesis"/>
    <property type="evidence" value="ECO:0007669"/>
    <property type="project" value="TreeGrafter"/>
</dbReference>
<keyword evidence="10" id="KW-1185">Reference proteome</keyword>
<evidence type="ECO:0000256" key="7">
    <source>
        <dbReference type="ARBA" id="ARBA00023274"/>
    </source>
</evidence>
<gene>
    <name evidence="9" type="ORF">OnM2_015030</name>
</gene>
<dbReference type="AlphaFoldDB" id="A0A420I5E2"/>
<proteinExistence type="inferred from homology"/>
<evidence type="ECO:0000256" key="1">
    <source>
        <dbReference type="ARBA" id="ARBA00002889"/>
    </source>
</evidence>
<feature type="region of interest" description="Disordered" evidence="8">
    <location>
        <begin position="132"/>
        <end position="151"/>
    </location>
</feature>
<evidence type="ECO:0000313" key="10">
    <source>
        <dbReference type="Proteomes" id="UP000286134"/>
    </source>
</evidence>
<feature type="region of interest" description="Disordered" evidence="8">
    <location>
        <begin position="199"/>
        <end position="223"/>
    </location>
</feature>
<comment type="caution">
    <text evidence="9">The sequence shown here is derived from an EMBL/GenBank/DDBJ whole genome shotgun (WGS) entry which is preliminary data.</text>
</comment>
<dbReference type="GO" id="GO:0005730">
    <property type="term" value="C:nucleolus"/>
    <property type="evidence" value="ECO:0007669"/>
    <property type="project" value="UniProtKB-SubCell"/>
</dbReference>
<keyword evidence="7" id="KW-0687">Ribonucleoprotein</keyword>
<dbReference type="InterPro" id="IPR019002">
    <property type="entry name" value="Ribosome_biogenesis_Nop16"/>
</dbReference>
<dbReference type="STRING" id="212602.A0A420I5E2"/>
<sequence>MGRELQKKKRRSSNPKIRLKPKSKKINILGNSIIAANWDHKKTLSQNYRQLGLTSRLNSTTGGVEKLIPGNQSHSSTLSKLKISNSISKSIEVSEARVERDPSSGKIIRVIHEKSKINPLKDLISSDCDSEEETSNKNHFLEGNLGNSNTGNNIIRQLEDLASRVPEKKVRKPSEREQMWIESLITRYGDDCEKMARDSKLNPMQQTSADIRRRVEKWKTYHP</sequence>
<dbReference type="Proteomes" id="UP000286134">
    <property type="component" value="Unassembled WGS sequence"/>
</dbReference>
<feature type="region of interest" description="Disordered" evidence="8">
    <location>
        <begin position="1"/>
        <end position="22"/>
    </location>
</feature>